<dbReference type="SUPFAM" id="SSF52540">
    <property type="entry name" value="P-loop containing nucleoside triphosphate hydrolases"/>
    <property type="match status" value="1"/>
</dbReference>
<reference evidence="16" key="2">
    <citation type="submission" date="2025-09" db="UniProtKB">
        <authorList>
            <consortium name="Ensembl"/>
        </authorList>
    </citation>
    <scope>IDENTIFICATION</scope>
</reference>
<dbReference type="Gene3D" id="3.40.50.300">
    <property type="entry name" value="P-loop containing nucleotide triphosphate hydrolases"/>
    <property type="match status" value="1"/>
</dbReference>
<evidence type="ECO:0000256" key="5">
    <source>
        <dbReference type="ARBA" id="ARBA00022443"/>
    </source>
</evidence>
<dbReference type="SUPFAM" id="SSF50044">
    <property type="entry name" value="SH3-domain"/>
    <property type="match status" value="1"/>
</dbReference>
<evidence type="ECO:0000313" key="16">
    <source>
        <dbReference type="Ensembl" id="ENSNNAP00000027711.1"/>
    </source>
</evidence>
<evidence type="ECO:0000256" key="2">
    <source>
        <dbReference type="ARBA" id="ARBA00004435"/>
    </source>
</evidence>
<dbReference type="InterPro" id="IPR008144">
    <property type="entry name" value="Guanylate_kin-like_dom"/>
</dbReference>
<dbReference type="GO" id="GO:1905605">
    <property type="term" value="P:positive regulation of blood-brain barrier permeability"/>
    <property type="evidence" value="ECO:0007669"/>
    <property type="project" value="TreeGrafter"/>
</dbReference>
<feature type="domain" description="SH3" evidence="13">
    <location>
        <begin position="521"/>
        <end position="586"/>
    </location>
</feature>
<gene>
    <name evidence="16" type="primary">TJP2</name>
</gene>
<dbReference type="Gene3D" id="2.30.42.10">
    <property type="match status" value="3"/>
</dbReference>
<dbReference type="PROSITE" id="PS50002">
    <property type="entry name" value="SH3"/>
    <property type="match status" value="1"/>
</dbReference>
<feature type="compositionally biased region" description="Basic and acidic residues" evidence="12">
    <location>
        <begin position="333"/>
        <end position="363"/>
    </location>
</feature>
<dbReference type="SUPFAM" id="SSF50156">
    <property type="entry name" value="PDZ domain-like"/>
    <property type="match status" value="2"/>
</dbReference>
<dbReference type="InterPro" id="IPR036028">
    <property type="entry name" value="SH3-like_dom_sf"/>
</dbReference>
<keyword evidence="6" id="KW-1003">Cell membrane</keyword>
<evidence type="ECO:0000256" key="7">
    <source>
        <dbReference type="ARBA" id="ARBA00022553"/>
    </source>
</evidence>
<dbReference type="InterPro" id="IPR005417">
    <property type="entry name" value="ZO"/>
</dbReference>
<dbReference type="Pfam" id="PF00595">
    <property type="entry name" value="PDZ"/>
    <property type="match status" value="2"/>
</dbReference>
<evidence type="ECO:0000256" key="12">
    <source>
        <dbReference type="SAM" id="MobiDB-lite"/>
    </source>
</evidence>
<dbReference type="GeneTree" id="ENSGT00940000158634"/>
<evidence type="ECO:0000256" key="1">
    <source>
        <dbReference type="ARBA" id="ARBA00004413"/>
    </source>
</evidence>
<feature type="domain" description="PDZ" evidence="15">
    <location>
        <begin position="223"/>
        <end position="301"/>
    </location>
</feature>
<feature type="compositionally biased region" description="Basic and acidic residues" evidence="12">
    <location>
        <begin position="177"/>
        <end position="204"/>
    </location>
</feature>
<dbReference type="InterPro" id="IPR036034">
    <property type="entry name" value="PDZ_sf"/>
</dbReference>
<name>A0A8C6YCI2_NAJNA</name>
<dbReference type="SMART" id="SM00326">
    <property type="entry name" value="SH3"/>
    <property type="match status" value="1"/>
</dbReference>
<dbReference type="PRINTS" id="PR01599">
    <property type="entry name" value="ZONOCCLUDNS2"/>
</dbReference>
<feature type="compositionally biased region" description="Acidic residues" evidence="12">
    <location>
        <begin position="314"/>
        <end position="323"/>
    </location>
</feature>
<sequence>MRFVIQSNFQQEVYIIDSKRGFGIAVSGGRDNPHFENGETSIVVSDVLAGALAFQVFAPINVVKRPRKVQVHAVQRSPSLDYDYRAFEAVDDRAEFDGQSTRSVYSERSWQSGNAGRSQSWGDNLDRGYRMTPNKGRGRSMDRERSLDREYQRPRSRGRSVDRYDTYDYGYDGGRSLPRDYDWQSRPDPQHGREKKSGSRDRLSTHSPTSDPYDCRTQEEPVSILLTKGKSNEEYGLRLGSQIFIKEMTSTGLATKDGNLHEGDIILKINGTVTENMSLSDARKLIEKSRGKLQLVVMRDKRQTLINIPTMQDSESEMEDISEIESNRSCSPQDDRRPHHSDVEFHSSNEKIKEKLSAKEDSTNRLSKMGAMPTPFRSTLDSPAALIPETNSQVKYQDDPPVVHSKPATRIFLQPNPEDQAIYGPDTKMVQFRKGDSVGLRLAGGNDVGIFVAGIQEGTSAEQEGLQEGDQILKVNSQDFRGIIREDAVLYLLEIPKGDIVTILAQSKYDVYRDIMACGRGDSFFIRTHFECEKETPHSLAFTRGDVFRVVDTLYDGKLGHWLAVRIDSELEKGLIPNKSRAEQLASVQNAQRDGSSDRADFWRMRGQRSGMKKNLKKSREDLTAIASVGTKFPAYERVMLREAGFRRPVVIFGPIADIAMEKLYNELPELYQPAKTEPKDAGSEKSTGVVRLNTVRQIIEQDKHALLDVTPKAVDLLNYTQWFPIVVFFNPESKQCVKVMRQRLIPTSNKSARKLYDQANKLKKTCFHLFTASIDLNSGNDGWYGSLKDTIQQQQNEAVWVSEGKLEGVDDDIDDRMSYLTAMGADYLSCDSRLISDMEDTDGEGGAYTDNELDEPYYEPRVSSIGRSSEPVQQEENLRKFSPEPKAQMRKAGSREVLRDPSPPPAFKPEPPKAKLQNKEDPYDMPKNYEPRTNSPNAASIENLGGPAKIAPPPIAMKPNFGRPVLKTSQPIIQPSEVEEKVGEVVEENTPKSVLGKVKIFEKMDHKARLQRMQELQEAQNARVEIAQKHPDIYAVPVKTQKPEHNRPQISSSRPPEPQKPAVRSYLDNTGIYGSDAEEEDYRRQLSDQSKRGYYGQPSRYRDTEL</sequence>
<feature type="region of interest" description="Disordered" evidence="12">
    <location>
        <begin position="101"/>
        <end position="218"/>
    </location>
</feature>
<keyword evidence="10" id="KW-0472">Membrane</keyword>
<dbReference type="FunFam" id="2.30.42.10:FF:000009">
    <property type="entry name" value="Putative tight junction protein ZO-1"/>
    <property type="match status" value="1"/>
</dbReference>
<keyword evidence="5 11" id="KW-0728">SH3 domain</keyword>
<feature type="domain" description="Guanylate kinase-like" evidence="14">
    <location>
        <begin position="691"/>
        <end position="793"/>
    </location>
</feature>
<dbReference type="GO" id="GO:0005886">
    <property type="term" value="C:plasma membrane"/>
    <property type="evidence" value="ECO:0007669"/>
    <property type="project" value="UniProtKB-SubCell"/>
</dbReference>
<dbReference type="InterPro" id="IPR005419">
    <property type="entry name" value="ZO-2"/>
</dbReference>
<evidence type="ECO:0000256" key="4">
    <source>
        <dbReference type="ARBA" id="ARBA00022427"/>
    </source>
</evidence>
<feature type="region of interest" description="Disordered" evidence="12">
    <location>
        <begin position="1029"/>
        <end position="1107"/>
    </location>
</feature>
<proteinExistence type="inferred from homology"/>
<keyword evidence="4" id="KW-0796">Tight junction</keyword>
<dbReference type="GO" id="GO:0090557">
    <property type="term" value="P:establishment of endothelial intestinal barrier"/>
    <property type="evidence" value="ECO:0007669"/>
    <property type="project" value="TreeGrafter"/>
</dbReference>
<dbReference type="CDD" id="cd06729">
    <property type="entry name" value="PDZ3_ZO1-like_domain"/>
    <property type="match status" value="1"/>
</dbReference>
<protein>
    <submittedName>
        <fullName evidence="16">Tight junction protein 2</fullName>
    </submittedName>
</protein>
<dbReference type="InterPro" id="IPR001478">
    <property type="entry name" value="PDZ"/>
</dbReference>
<dbReference type="PANTHER" id="PTHR13865">
    <property type="entry name" value="TIGHT JUNCTION PROTEIN"/>
    <property type="match status" value="1"/>
</dbReference>
<dbReference type="GO" id="GO:0098609">
    <property type="term" value="P:cell-cell adhesion"/>
    <property type="evidence" value="ECO:0007669"/>
    <property type="project" value="TreeGrafter"/>
</dbReference>
<feature type="compositionally biased region" description="Polar residues" evidence="12">
    <location>
        <begin position="101"/>
        <end position="122"/>
    </location>
</feature>
<evidence type="ECO:0000259" key="13">
    <source>
        <dbReference type="PROSITE" id="PS50002"/>
    </source>
</evidence>
<dbReference type="PROSITE" id="PS50052">
    <property type="entry name" value="GUANYLATE_KINASE_2"/>
    <property type="match status" value="1"/>
</dbReference>
<keyword evidence="8" id="KW-0677">Repeat</keyword>
<dbReference type="PANTHER" id="PTHR13865:SF26">
    <property type="entry name" value="TIGHT JUNCTION PROTEIN ZO-2"/>
    <property type="match status" value="1"/>
</dbReference>
<feature type="compositionally biased region" description="Basic and acidic residues" evidence="12">
    <location>
        <begin position="139"/>
        <end position="166"/>
    </location>
</feature>
<evidence type="ECO:0000259" key="15">
    <source>
        <dbReference type="PROSITE" id="PS50106"/>
    </source>
</evidence>
<evidence type="ECO:0000256" key="11">
    <source>
        <dbReference type="PROSITE-ProRule" id="PRU00192"/>
    </source>
</evidence>
<feature type="compositionally biased region" description="Basic and acidic residues" evidence="12">
    <location>
        <begin position="1082"/>
        <end position="1092"/>
    </location>
</feature>
<reference evidence="16" key="1">
    <citation type="submission" date="2025-08" db="UniProtKB">
        <authorList>
            <consortium name="Ensembl"/>
        </authorList>
    </citation>
    <scope>IDENTIFICATION</scope>
</reference>
<dbReference type="GO" id="GO:0050839">
    <property type="term" value="F:cell adhesion molecule binding"/>
    <property type="evidence" value="ECO:0007669"/>
    <property type="project" value="TreeGrafter"/>
</dbReference>
<feature type="region of interest" description="Disordered" evidence="12">
    <location>
        <begin position="839"/>
        <end position="957"/>
    </location>
</feature>
<dbReference type="CDD" id="cd06728">
    <property type="entry name" value="PDZ2_ZO1-like_ds"/>
    <property type="match status" value="1"/>
</dbReference>
<organism evidence="16 17">
    <name type="scientific">Naja naja</name>
    <name type="common">Indian cobra</name>
    <dbReference type="NCBI Taxonomy" id="35670"/>
    <lineage>
        <taxon>Eukaryota</taxon>
        <taxon>Metazoa</taxon>
        <taxon>Chordata</taxon>
        <taxon>Craniata</taxon>
        <taxon>Vertebrata</taxon>
        <taxon>Euteleostomi</taxon>
        <taxon>Lepidosauria</taxon>
        <taxon>Squamata</taxon>
        <taxon>Bifurcata</taxon>
        <taxon>Unidentata</taxon>
        <taxon>Episquamata</taxon>
        <taxon>Toxicofera</taxon>
        <taxon>Serpentes</taxon>
        <taxon>Colubroidea</taxon>
        <taxon>Elapidae</taxon>
        <taxon>Elapinae</taxon>
        <taxon>Naja</taxon>
    </lineage>
</organism>
<dbReference type="CDD" id="cd12027">
    <property type="entry name" value="SH3_ZO-2"/>
    <property type="match status" value="1"/>
</dbReference>
<feature type="compositionally biased region" description="Basic and acidic residues" evidence="12">
    <location>
        <begin position="911"/>
        <end position="931"/>
    </location>
</feature>
<dbReference type="InterPro" id="IPR001452">
    <property type="entry name" value="SH3_domain"/>
</dbReference>
<comment type="similarity">
    <text evidence="3">Belongs to the MAGUK family.</text>
</comment>
<dbReference type="GO" id="GO:0005923">
    <property type="term" value="C:bicellular tight junction"/>
    <property type="evidence" value="ECO:0007669"/>
    <property type="project" value="UniProtKB-SubCell"/>
</dbReference>
<dbReference type="Pfam" id="PF00625">
    <property type="entry name" value="Guanylate_kin"/>
    <property type="match status" value="1"/>
</dbReference>
<dbReference type="SMART" id="SM00228">
    <property type="entry name" value="PDZ"/>
    <property type="match status" value="2"/>
</dbReference>
<dbReference type="GO" id="GO:0150105">
    <property type="term" value="P:protein localization to cell-cell junction"/>
    <property type="evidence" value="ECO:0007669"/>
    <property type="project" value="TreeGrafter"/>
</dbReference>
<keyword evidence="17" id="KW-1185">Reference proteome</keyword>
<dbReference type="PROSITE" id="PS50106">
    <property type="entry name" value="PDZ"/>
    <property type="match status" value="2"/>
</dbReference>
<keyword evidence="9" id="KW-0965">Cell junction</keyword>
<dbReference type="Pfam" id="PF07653">
    <property type="entry name" value="SH3_2"/>
    <property type="match status" value="1"/>
</dbReference>
<dbReference type="AlphaFoldDB" id="A0A8C6YCI2"/>
<dbReference type="Gene3D" id="2.30.30.40">
    <property type="entry name" value="SH3 Domains"/>
    <property type="match status" value="1"/>
</dbReference>
<feature type="region of interest" description="Disordered" evidence="12">
    <location>
        <begin position="312"/>
        <end position="376"/>
    </location>
</feature>
<dbReference type="InterPro" id="IPR035598">
    <property type="entry name" value="ZO-2_SH3"/>
</dbReference>
<comment type="subcellular location">
    <subcellularLocation>
        <location evidence="2">Cell junction</location>
        <location evidence="2">Tight junction</location>
    </subcellularLocation>
    <subcellularLocation>
        <location evidence="1">Cell membrane</location>
        <topology evidence="1">Peripheral membrane protein</topology>
        <orientation evidence="1">Cytoplasmic side</orientation>
    </subcellularLocation>
</comment>
<evidence type="ECO:0000256" key="6">
    <source>
        <dbReference type="ARBA" id="ARBA00022475"/>
    </source>
</evidence>
<dbReference type="FunFam" id="3.40.50.300:FF:000110">
    <property type="entry name" value="tight junction protein ZO-1 isoform X1"/>
    <property type="match status" value="1"/>
</dbReference>
<evidence type="ECO:0000256" key="10">
    <source>
        <dbReference type="ARBA" id="ARBA00023136"/>
    </source>
</evidence>
<accession>A0A8C6YCI2</accession>
<evidence type="ECO:0000256" key="9">
    <source>
        <dbReference type="ARBA" id="ARBA00022949"/>
    </source>
</evidence>
<evidence type="ECO:0000259" key="14">
    <source>
        <dbReference type="PROSITE" id="PS50052"/>
    </source>
</evidence>
<feature type="domain" description="PDZ" evidence="15">
    <location>
        <begin position="426"/>
        <end position="492"/>
    </location>
</feature>
<dbReference type="InterPro" id="IPR008145">
    <property type="entry name" value="GK/Ca_channel_bsu"/>
</dbReference>
<dbReference type="FunFam" id="2.30.42.10:FF:000013">
    <property type="entry name" value="Putative tight junction protein ZO-1"/>
    <property type="match status" value="1"/>
</dbReference>
<dbReference type="SMART" id="SM00072">
    <property type="entry name" value="GuKc"/>
    <property type="match status" value="1"/>
</dbReference>
<evidence type="ECO:0000256" key="8">
    <source>
        <dbReference type="ARBA" id="ARBA00022737"/>
    </source>
</evidence>
<evidence type="ECO:0000313" key="17">
    <source>
        <dbReference type="Proteomes" id="UP000694559"/>
    </source>
</evidence>
<keyword evidence="7" id="KW-0597">Phosphoprotein</keyword>
<evidence type="ECO:0000256" key="3">
    <source>
        <dbReference type="ARBA" id="ARBA00007014"/>
    </source>
</evidence>
<feature type="compositionally biased region" description="Polar residues" evidence="12">
    <location>
        <begin position="932"/>
        <end position="941"/>
    </location>
</feature>
<dbReference type="Proteomes" id="UP000694559">
    <property type="component" value="Unplaced"/>
</dbReference>
<dbReference type="InterPro" id="IPR027417">
    <property type="entry name" value="P-loop_NTPase"/>
</dbReference>
<dbReference type="Ensembl" id="ENSNNAT00000029035.1">
    <property type="protein sequence ID" value="ENSNNAP00000027711.1"/>
    <property type="gene ID" value="ENSNNAG00000017694.1"/>
</dbReference>
<dbReference type="GO" id="GO:0045216">
    <property type="term" value="P:cell-cell junction organization"/>
    <property type="evidence" value="ECO:0007669"/>
    <property type="project" value="TreeGrafter"/>
</dbReference>
<feature type="compositionally biased region" description="Polar residues" evidence="12">
    <location>
        <begin position="866"/>
        <end position="876"/>
    </location>
</feature>
<dbReference type="PRINTS" id="PR01597">
    <property type="entry name" value="ZONOCCLUDNS"/>
</dbReference>